<dbReference type="HAMAP" id="MF_02087">
    <property type="entry name" value="PLP_homeostasis"/>
    <property type="match status" value="1"/>
</dbReference>
<dbReference type="Pfam" id="PF01168">
    <property type="entry name" value="Ala_racemase_N"/>
    <property type="match status" value="1"/>
</dbReference>
<evidence type="ECO:0000256" key="1">
    <source>
        <dbReference type="ARBA" id="ARBA00022898"/>
    </source>
</evidence>
<sequence length="222" mass="25110">MEQIKKNIDEIKNKLKEDTILVAVTKYRSIPEIKAVYEAGILDMGENRVQEFREKEEQLPKDIRWHIIGHLQKNKVKYVVGKVFLIHSVDSLGLAKAIDSQSKKLDLVTDILIQVNVSGEDAKQGIDPDQLEGLLSDLSKLSNIRIKGLMTMAPNTKNIPLLKDIFHQTKALYDRMKSNEESYPNVTMEYLSMGMTNDFTIAVECGANMVRIGSGVFKEEEA</sequence>
<comment type="function">
    <text evidence="2">Pyridoxal 5'-phosphate (PLP)-binding protein, which is involved in PLP homeostasis.</text>
</comment>
<dbReference type="Proteomes" id="UP000663499">
    <property type="component" value="Chromosome"/>
</dbReference>
<dbReference type="CDD" id="cd00635">
    <property type="entry name" value="PLPDE_III_YBL036c_like"/>
    <property type="match status" value="1"/>
</dbReference>
<feature type="domain" description="Alanine racemase N-terminal" evidence="5">
    <location>
        <begin position="2"/>
        <end position="218"/>
    </location>
</feature>
<dbReference type="PANTHER" id="PTHR10146">
    <property type="entry name" value="PROLINE SYNTHETASE CO-TRANSCRIBED BACTERIAL HOMOLOG PROTEIN"/>
    <property type="match status" value="1"/>
</dbReference>
<name>A0A974XF84_9FIRM</name>
<evidence type="ECO:0000313" key="7">
    <source>
        <dbReference type="Proteomes" id="UP000663499"/>
    </source>
</evidence>
<dbReference type="AlphaFoldDB" id="A0A974XF84"/>
<dbReference type="KEGG" id="alka:J0B03_01325"/>
<evidence type="ECO:0000256" key="3">
    <source>
        <dbReference type="PIRSR" id="PIRSR004848-1"/>
    </source>
</evidence>
<dbReference type="EMBL" id="CP071444">
    <property type="protein sequence ID" value="QSX08762.1"/>
    <property type="molecule type" value="Genomic_DNA"/>
</dbReference>
<evidence type="ECO:0000259" key="5">
    <source>
        <dbReference type="Pfam" id="PF01168"/>
    </source>
</evidence>
<protein>
    <recommendedName>
        <fullName evidence="2">Pyridoxal phosphate homeostasis protein</fullName>
        <shortName evidence="2">PLP homeostasis protein</shortName>
    </recommendedName>
</protein>
<comment type="cofactor">
    <cofactor evidence="3">
        <name>pyridoxal 5'-phosphate</name>
        <dbReference type="ChEBI" id="CHEBI:597326"/>
    </cofactor>
</comment>
<dbReference type="Gene3D" id="3.20.20.10">
    <property type="entry name" value="Alanine racemase"/>
    <property type="match status" value="1"/>
</dbReference>
<gene>
    <name evidence="6" type="ORF">J0B03_01325</name>
</gene>
<dbReference type="NCBIfam" id="TIGR00044">
    <property type="entry name" value="YggS family pyridoxal phosphate-dependent enzyme"/>
    <property type="match status" value="1"/>
</dbReference>
<evidence type="ECO:0000256" key="2">
    <source>
        <dbReference type="HAMAP-Rule" id="MF_02087"/>
    </source>
</evidence>
<feature type="modified residue" description="N6-(pyridoxal phosphate)lysine" evidence="2 3">
    <location>
        <position position="26"/>
    </location>
</feature>
<proteinExistence type="inferred from homology"/>
<organism evidence="6 7">
    <name type="scientific">Alkalibacter rhizosphaerae</name>
    <dbReference type="NCBI Taxonomy" id="2815577"/>
    <lineage>
        <taxon>Bacteria</taxon>
        <taxon>Bacillati</taxon>
        <taxon>Bacillota</taxon>
        <taxon>Clostridia</taxon>
        <taxon>Eubacteriales</taxon>
        <taxon>Eubacteriaceae</taxon>
        <taxon>Alkalibacter</taxon>
    </lineage>
</organism>
<dbReference type="PANTHER" id="PTHR10146:SF14">
    <property type="entry name" value="PYRIDOXAL PHOSPHATE HOMEOSTASIS PROTEIN"/>
    <property type="match status" value="1"/>
</dbReference>
<reference evidence="6" key="1">
    <citation type="submission" date="2021-03" db="EMBL/GenBank/DDBJ databases">
        <title>Alkalibacter marinus sp. nov., isolated from tidal flat sediment.</title>
        <authorList>
            <person name="Namirimu T."/>
            <person name="Yang J.-A."/>
            <person name="Yang S.-H."/>
            <person name="Kim Y.-J."/>
            <person name="Kwon K.K."/>
        </authorList>
    </citation>
    <scope>NUCLEOTIDE SEQUENCE</scope>
    <source>
        <strain evidence="6">ES005</strain>
    </source>
</reference>
<accession>A0A974XF84</accession>
<dbReference type="GO" id="GO:0030170">
    <property type="term" value="F:pyridoxal phosphate binding"/>
    <property type="evidence" value="ECO:0007669"/>
    <property type="project" value="UniProtKB-UniRule"/>
</dbReference>
<keyword evidence="1 2" id="KW-0663">Pyridoxal phosphate</keyword>
<dbReference type="InterPro" id="IPR029066">
    <property type="entry name" value="PLP-binding_barrel"/>
</dbReference>
<dbReference type="InterPro" id="IPR001608">
    <property type="entry name" value="Ala_racemase_N"/>
</dbReference>
<evidence type="ECO:0000256" key="4">
    <source>
        <dbReference type="RuleBase" id="RU004514"/>
    </source>
</evidence>
<evidence type="ECO:0000313" key="6">
    <source>
        <dbReference type="EMBL" id="QSX08762.1"/>
    </source>
</evidence>
<dbReference type="SUPFAM" id="SSF51419">
    <property type="entry name" value="PLP-binding barrel"/>
    <property type="match status" value="1"/>
</dbReference>
<comment type="similarity">
    <text evidence="2 4">Belongs to the pyridoxal phosphate-binding protein YggS/PROSC family.</text>
</comment>
<dbReference type="PIRSF" id="PIRSF004848">
    <property type="entry name" value="YBL036c_PLPDEIII"/>
    <property type="match status" value="1"/>
</dbReference>
<dbReference type="InterPro" id="IPR011078">
    <property type="entry name" value="PyrdxlP_homeostasis"/>
</dbReference>
<keyword evidence="7" id="KW-1185">Reference proteome</keyword>
<dbReference type="RefSeq" id="WP_207300103.1">
    <property type="nucleotide sequence ID" value="NZ_CP071444.1"/>
</dbReference>